<dbReference type="Pfam" id="PF00072">
    <property type="entry name" value="Response_reg"/>
    <property type="match status" value="1"/>
</dbReference>
<evidence type="ECO:0000256" key="1">
    <source>
        <dbReference type="ARBA" id="ARBA00022553"/>
    </source>
</evidence>
<keyword evidence="2" id="KW-0902">Two-component regulatory system</keyword>
<sequence>MTDHAGPNPPSDTRRVALCEDDDEMAAEIRRLLDEAGFAVRRFATGEALLGAARSGFADVLVLDRRLPDWEGLEVLAELKRRGVSLPTLILSALSDLNERVRGLRAGGDDYLCKPFEPIELVARLEALLRRPSGSGETQLRQGSLVLDLVAKKAWRGERELELLSREFEVLAYLLRSEGSVVTRAMLLRDVWHYNFEPKSNVVDVHMGRLRRKLDTETDMPMISSVRGRGYRLSVR</sequence>
<protein>
    <submittedName>
        <fullName evidence="10">DNA-binding response regulator</fullName>
    </submittedName>
</protein>
<dbReference type="CDD" id="cd00383">
    <property type="entry name" value="trans_reg_C"/>
    <property type="match status" value="1"/>
</dbReference>
<keyword evidence="11" id="KW-1185">Reference proteome</keyword>
<dbReference type="InterPro" id="IPR001789">
    <property type="entry name" value="Sig_transdc_resp-reg_receiver"/>
</dbReference>
<dbReference type="InterPro" id="IPR036388">
    <property type="entry name" value="WH-like_DNA-bd_sf"/>
</dbReference>
<dbReference type="InterPro" id="IPR011006">
    <property type="entry name" value="CheY-like_superfamily"/>
</dbReference>
<dbReference type="Gene3D" id="6.10.250.690">
    <property type="match status" value="1"/>
</dbReference>
<dbReference type="Pfam" id="PF00486">
    <property type="entry name" value="Trans_reg_C"/>
    <property type="match status" value="1"/>
</dbReference>
<dbReference type="RefSeq" id="WP_116684737.1">
    <property type="nucleotide sequence ID" value="NZ_QURL01000010.1"/>
</dbReference>
<keyword evidence="4 7" id="KW-0238">DNA-binding</keyword>
<dbReference type="InterPro" id="IPR039420">
    <property type="entry name" value="WalR-like"/>
</dbReference>
<dbReference type="Proteomes" id="UP000264310">
    <property type="component" value="Unassembled WGS sequence"/>
</dbReference>
<keyword evidence="5" id="KW-0804">Transcription</keyword>
<feature type="modified residue" description="4-aspartylphosphate" evidence="6">
    <location>
        <position position="64"/>
    </location>
</feature>
<dbReference type="AlphaFoldDB" id="A0A371WYF3"/>
<dbReference type="GO" id="GO:0032993">
    <property type="term" value="C:protein-DNA complex"/>
    <property type="evidence" value="ECO:0007669"/>
    <property type="project" value="TreeGrafter"/>
</dbReference>
<reference evidence="10 11" key="1">
    <citation type="submission" date="2018-08" db="EMBL/GenBank/DDBJ databases">
        <title>Fulvimarina sp. 85, whole genome shotgun sequence.</title>
        <authorList>
            <person name="Tuo L."/>
        </authorList>
    </citation>
    <scope>NUCLEOTIDE SEQUENCE [LARGE SCALE GENOMIC DNA]</scope>
    <source>
        <strain evidence="10 11">85</strain>
    </source>
</reference>
<feature type="domain" description="Response regulatory" evidence="8">
    <location>
        <begin position="15"/>
        <end position="129"/>
    </location>
</feature>
<proteinExistence type="predicted"/>
<keyword evidence="1 6" id="KW-0597">Phosphoprotein</keyword>
<name>A0A371WYF3_9HYPH</name>
<dbReference type="PANTHER" id="PTHR48111">
    <property type="entry name" value="REGULATOR OF RPOS"/>
    <property type="match status" value="1"/>
</dbReference>
<comment type="caution">
    <text evidence="10">The sequence shown here is derived from an EMBL/GenBank/DDBJ whole genome shotgun (WGS) entry which is preliminary data.</text>
</comment>
<organism evidence="10 11">
    <name type="scientific">Fulvimarina endophytica</name>
    <dbReference type="NCBI Taxonomy" id="2293836"/>
    <lineage>
        <taxon>Bacteria</taxon>
        <taxon>Pseudomonadati</taxon>
        <taxon>Pseudomonadota</taxon>
        <taxon>Alphaproteobacteria</taxon>
        <taxon>Hyphomicrobiales</taxon>
        <taxon>Aurantimonadaceae</taxon>
        <taxon>Fulvimarina</taxon>
    </lineage>
</organism>
<accession>A0A371WYF3</accession>
<evidence type="ECO:0000259" key="8">
    <source>
        <dbReference type="PROSITE" id="PS50110"/>
    </source>
</evidence>
<evidence type="ECO:0000313" key="10">
    <source>
        <dbReference type="EMBL" id="RFC62013.1"/>
    </source>
</evidence>
<gene>
    <name evidence="10" type="ORF">DYI37_18365</name>
</gene>
<dbReference type="PROSITE" id="PS50110">
    <property type="entry name" value="RESPONSE_REGULATORY"/>
    <property type="match status" value="1"/>
</dbReference>
<dbReference type="SMART" id="SM00448">
    <property type="entry name" value="REC"/>
    <property type="match status" value="1"/>
</dbReference>
<evidence type="ECO:0000256" key="2">
    <source>
        <dbReference type="ARBA" id="ARBA00023012"/>
    </source>
</evidence>
<dbReference type="GO" id="GO:0005829">
    <property type="term" value="C:cytosol"/>
    <property type="evidence" value="ECO:0007669"/>
    <property type="project" value="TreeGrafter"/>
</dbReference>
<dbReference type="SUPFAM" id="SSF52172">
    <property type="entry name" value="CheY-like"/>
    <property type="match status" value="1"/>
</dbReference>
<dbReference type="Gene3D" id="3.40.50.2300">
    <property type="match status" value="1"/>
</dbReference>
<dbReference type="SMART" id="SM00862">
    <property type="entry name" value="Trans_reg_C"/>
    <property type="match status" value="1"/>
</dbReference>
<feature type="domain" description="OmpR/PhoB-type" evidence="9">
    <location>
        <begin position="137"/>
        <end position="235"/>
    </location>
</feature>
<evidence type="ECO:0000256" key="7">
    <source>
        <dbReference type="PROSITE-ProRule" id="PRU01091"/>
    </source>
</evidence>
<evidence type="ECO:0000259" key="9">
    <source>
        <dbReference type="PROSITE" id="PS51755"/>
    </source>
</evidence>
<keyword evidence="3" id="KW-0805">Transcription regulation</keyword>
<dbReference type="GO" id="GO:0000976">
    <property type="term" value="F:transcription cis-regulatory region binding"/>
    <property type="evidence" value="ECO:0007669"/>
    <property type="project" value="TreeGrafter"/>
</dbReference>
<dbReference type="PROSITE" id="PS51755">
    <property type="entry name" value="OMPR_PHOB"/>
    <property type="match status" value="1"/>
</dbReference>
<evidence type="ECO:0000256" key="5">
    <source>
        <dbReference type="ARBA" id="ARBA00023163"/>
    </source>
</evidence>
<dbReference type="GO" id="GO:0000156">
    <property type="term" value="F:phosphorelay response regulator activity"/>
    <property type="evidence" value="ECO:0007669"/>
    <property type="project" value="TreeGrafter"/>
</dbReference>
<dbReference type="GO" id="GO:0006355">
    <property type="term" value="P:regulation of DNA-templated transcription"/>
    <property type="evidence" value="ECO:0007669"/>
    <property type="project" value="InterPro"/>
</dbReference>
<dbReference type="Gene3D" id="1.10.10.10">
    <property type="entry name" value="Winged helix-like DNA-binding domain superfamily/Winged helix DNA-binding domain"/>
    <property type="match status" value="1"/>
</dbReference>
<dbReference type="PANTHER" id="PTHR48111:SF76">
    <property type="entry name" value="TWO-COMPONENT RESPONSE REGULATOR"/>
    <property type="match status" value="1"/>
</dbReference>
<dbReference type="InterPro" id="IPR001867">
    <property type="entry name" value="OmpR/PhoB-type_DNA-bd"/>
</dbReference>
<evidence type="ECO:0000256" key="3">
    <source>
        <dbReference type="ARBA" id="ARBA00023015"/>
    </source>
</evidence>
<evidence type="ECO:0000256" key="6">
    <source>
        <dbReference type="PROSITE-ProRule" id="PRU00169"/>
    </source>
</evidence>
<evidence type="ECO:0000256" key="4">
    <source>
        <dbReference type="ARBA" id="ARBA00023125"/>
    </source>
</evidence>
<dbReference type="EMBL" id="QURL01000010">
    <property type="protein sequence ID" value="RFC62013.1"/>
    <property type="molecule type" value="Genomic_DNA"/>
</dbReference>
<feature type="DNA-binding region" description="OmpR/PhoB-type" evidence="7">
    <location>
        <begin position="137"/>
        <end position="235"/>
    </location>
</feature>
<dbReference type="OrthoDB" id="9802426at2"/>
<evidence type="ECO:0000313" key="11">
    <source>
        <dbReference type="Proteomes" id="UP000264310"/>
    </source>
</evidence>
<dbReference type="FunFam" id="1.10.10.10:FF:000005">
    <property type="entry name" value="Two-component system response regulator"/>
    <property type="match status" value="1"/>
</dbReference>